<gene>
    <name evidence="8 12" type="primary">greA</name>
    <name evidence="12" type="ORF">BSF38_01671</name>
</gene>
<evidence type="ECO:0000256" key="1">
    <source>
        <dbReference type="ARBA" id="ARBA00008213"/>
    </source>
</evidence>
<comment type="function">
    <text evidence="6 8 9">Necessary for efficient RNA polymerase transcription elongation past template-encoded arresting sites. The arresting sites in DNA have the property of trapping a certain fraction of elongating RNA polymerases that pass through, resulting in locked ternary complexes. Cleavage of the nascent transcript by cleavage factors such as GreA or GreB allows the resumption of elongation from the new 3'terminus. GreA releases sequences of 2 to 3 nucleotides.</text>
</comment>
<evidence type="ECO:0000313" key="13">
    <source>
        <dbReference type="Proteomes" id="UP000186309"/>
    </source>
</evidence>
<evidence type="ECO:0000259" key="10">
    <source>
        <dbReference type="Pfam" id="PF01272"/>
    </source>
</evidence>
<dbReference type="InterPro" id="IPR036953">
    <property type="entry name" value="GreA/GreB_C_sf"/>
</dbReference>
<dbReference type="GO" id="GO:0032784">
    <property type="term" value="P:regulation of DNA-templated transcription elongation"/>
    <property type="evidence" value="ECO:0007669"/>
    <property type="project" value="UniProtKB-UniRule"/>
</dbReference>
<dbReference type="NCBIfam" id="TIGR01462">
    <property type="entry name" value="greA"/>
    <property type="match status" value="1"/>
</dbReference>
<organism evidence="12 13">
    <name type="scientific">Paludisphaera borealis</name>
    <dbReference type="NCBI Taxonomy" id="1387353"/>
    <lineage>
        <taxon>Bacteria</taxon>
        <taxon>Pseudomonadati</taxon>
        <taxon>Planctomycetota</taxon>
        <taxon>Planctomycetia</taxon>
        <taxon>Isosphaerales</taxon>
        <taxon>Isosphaeraceae</taxon>
        <taxon>Paludisphaera</taxon>
    </lineage>
</organism>
<evidence type="ECO:0000313" key="12">
    <source>
        <dbReference type="EMBL" id="APW60205.1"/>
    </source>
</evidence>
<dbReference type="KEGG" id="pbor:BSF38_01671"/>
<dbReference type="PANTHER" id="PTHR30437">
    <property type="entry name" value="TRANSCRIPTION ELONGATION FACTOR GREA"/>
    <property type="match status" value="1"/>
</dbReference>
<keyword evidence="3 8" id="KW-0805">Transcription regulation</keyword>
<dbReference type="NCBIfam" id="NF001263">
    <property type="entry name" value="PRK00226.1-4"/>
    <property type="match status" value="1"/>
</dbReference>
<evidence type="ECO:0000256" key="9">
    <source>
        <dbReference type="RuleBase" id="RU000556"/>
    </source>
</evidence>
<dbReference type="Pfam" id="PF01272">
    <property type="entry name" value="GreA_GreB"/>
    <property type="match status" value="1"/>
</dbReference>
<dbReference type="Gene3D" id="3.10.50.30">
    <property type="entry name" value="Transcription elongation factor, GreA/GreB, C-terminal domain"/>
    <property type="match status" value="1"/>
</dbReference>
<dbReference type="AlphaFoldDB" id="A0A1U7CMN6"/>
<dbReference type="InterPro" id="IPR022691">
    <property type="entry name" value="Tscrpt_elong_fac_GreA/B_N"/>
</dbReference>
<accession>A0A1U7CMN6</accession>
<dbReference type="InterPro" id="IPR023459">
    <property type="entry name" value="Tscrpt_elong_fac_GreA/B_fam"/>
</dbReference>
<evidence type="ECO:0000256" key="5">
    <source>
        <dbReference type="ARBA" id="ARBA00023163"/>
    </source>
</evidence>
<dbReference type="GO" id="GO:0003677">
    <property type="term" value="F:DNA binding"/>
    <property type="evidence" value="ECO:0007669"/>
    <property type="project" value="UniProtKB-UniRule"/>
</dbReference>
<name>A0A1U7CMN6_9BACT</name>
<feature type="domain" description="Transcription elongation factor GreA/GreB C-terminal" evidence="10">
    <location>
        <begin position="83"/>
        <end position="156"/>
    </location>
</feature>
<sequence>MSTDRIPMSKPGYEKLKAQLDKMKNEDMPRIAEQIAVARDFGDLSENAEFDAAREAQGMLQARINDLQDKLHRAYIVDRTTLPTDRVVFGSKVRVLDVDMAEEEDFVLVGPGEEDYDNNRILLTSPIGQGLVGKKVGDEVEVPIPRGTLKLRIVEIGAE</sequence>
<evidence type="ECO:0000256" key="2">
    <source>
        <dbReference type="ARBA" id="ARBA00013729"/>
    </source>
</evidence>
<dbReference type="InterPro" id="IPR036805">
    <property type="entry name" value="Tscrpt_elong_fac_GreA/B_N_sf"/>
</dbReference>
<evidence type="ECO:0000259" key="11">
    <source>
        <dbReference type="Pfam" id="PF03449"/>
    </source>
</evidence>
<dbReference type="GO" id="GO:0003746">
    <property type="term" value="F:translation elongation factor activity"/>
    <property type="evidence" value="ECO:0007669"/>
    <property type="project" value="UniProtKB-KW"/>
</dbReference>
<dbReference type="FunFam" id="1.10.287.180:FF:000001">
    <property type="entry name" value="Transcription elongation factor GreA"/>
    <property type="match status" value="1"/>
</dbReference>
<reference evidence="13" key="1">
    <citation type="submission" date="2016-12" db="EMBL/GenBank/DDBJ databases">
        <title>Comparative genomics of four Isosphaeraceae planctomycetes: a common pool of plasmids and glycoside hydrolase genes.</title>
        <authorList>
            <person name="Ivanova A."/>
        </authorList>
    </citation>
    <scope>NUCLEOTIDE SEQUENCE [LARGE SCALE GENOMIC DNA]</scope>
    <source>
        <strain evidence="13">PX4</strain>
    </source>
</reference>
<keyword evidence="13" id="KW-1185">Reference proteome</keyword>
<feature type="domain" description="Transcription elongation factor GreA/GreB N-terminal" evidence="11">
    <location>
        <begin position="6"/>
        <end position="76"/>
    </location>
</feature>
<evidence type="ECO:0000256" key="7">
    <source>
        <dbReference type="ARBA" id="ARBA00030776"/>
    </source>
</evidence>
<keyword evidence="12" id="KW-0648">Protein biosynthesis</keyword>
<dbReference type="SUPFAM" id="SSF54534">
    <property type="entry name" value="FKBP-like"/>
    <property type="match status" value="1"/>
</dbReference>
<dbReference type="GO" id="GO:0070063">
    <property type="term" value="F:RNA polymerase binding"/>
    <property type="evidence" value="ECO:0007669"/>
    <property type="project" value="InterPro"/>
</dbReference>
<evidence type="ECO:0000256" key="8">
    <source>
        <dbReference type="HAMAP-Rule" id="MF_00105"/>
    </source>
</evidence>
<dbReference type="STRING" id="1387353.BSF38_01671"/>
<dbReference type="NCBIfam" id="NF001261">
    <property type="entry name" value="PRK00226.1-2"/>
    <property type="match status" value="1"/>
</dbReference>
<dbReference type="PIRSF" id="PIRSF006092">
    <property type="entry name" value="GreA_GreB"/>
    <property type="match status" value="1"/>
</dbReference>
<keyword evidence="5 8" id="KW-0804">Transcription</keyword>
<dbReference type="OrthoDB" id="9808774at2"/>
<dbReference type="PANTHER" id="PTHR30437:SF4">
    <property type="entry name" value="TRANSCRIPTION ELONGATION FACTOR GREA"/>
    <property type="match status" value="1"/>
</dbReference>
<dbReference type="Proteomes" id="UP000186309">
    <property type="component" value="Chromosome"/>
</dbReference>
<dbReference type="InterPro" id="IPR028624">
    <property type="entry name" value="Tscrpt_elong_fac_GreA/B"/>
</dbReference>
<keyword evidence="12" id="KW-0251">Elongation factor</keyword>
<evidence type="ECO:0000256" key="4">
    <source>
        <dbReference type="ARBA" id="ARBA00023125"/>
    </source>
</evidence>
<dbReference type="Pfam" id="PF03449">
    <property type="entry name" value="GreA_GreB_N"/>
    <property type="match status" value="1"/>
</dbReference>
<dbReference type="GO" id="GO:0006354">
    <property type="term" value="P:DNA-templated transcription elongation"/>
    <property type="evidence" value="ECO:0007669"/>
    <property type="project" value="TreeGrafter"/>
</dbReference>
<dbReference type="SUPFAM" id="SSF46557">
    <property type="entry name" value="GreA transcript cleavage protein, N-terminal domain"/>
    <property type="match status" value="1"/>
</dbReference>
<dbReference type="InterPro" id="IPR006359">
    <property type="entry name" value="Tscrpt_elong_fac_GreA"/>
</dbReference>
<comment type="similarity">
    <text evidence="1 8 9">Belongs to the GreA/GreB family.</text>
</comment>
<dbReference type="EMBL" id="CP019082">
    <property type="protein sequence ID" value="APW60205.1"/>
    <property type="molecule type" value="Genomic_DNA"/>
</dbReference>
<dbReference type="RefSeq" id="WP_076350690.1">
    <property type="nucleotide sequence ID" value="NZ_CP019082.1"/>
</dbReference>
<keyword evidence="4 8" id="KW-0238">DNA-binding</keyword>
<evidence type="ECO:0000256" key="3">
    <source>
        <dbReference type="ARBA" id="ARBA00023015"/>
    </source>
</evidence>
<dbReference type="HAMAP" id="MF_00105">
    <property type="entry name" value="GreA_GreB"/>
    <property type="match status" value="1"/>
</dbReference>
<evidence type="ECO:0000256" key="6">
    <source>
        <dbReference type="ARBA" id="ARBA00024916"/>
    </source>
</evidence>
<dbReference type="InterPro" id="IPR001437">
    <property type="entry name" value="Tscrpt_elong_fac_GreA/B_C"/>
</dbReference>
<proteinExistence type="inferred from homology"/>
<protein>
    <recommendedName>
        <fullName evidence="2 8">Transcription elongation factor GreA</fullName>
    </recommendedName>
    <alternativeName>
        <fullName evidence="7 8">Transcript cleavage factor GreA</fullName>
    </alternativeName>
</protein>
<dbReference type="Gene3D" id="1.10.287.180">
    <property type="entry name" value="Transcription elongation factor, GreA/GreB, N-terminal domain"/>
    <property type="match status" value="1"/>
</dbReference>